<dbReference type="EMBL" id="JAAZKV010000018">
    <property type="protein sequence ID" value="NMA44645.1"/>
    <property type="molecule type" value="Genomic_DNA"/>
</dbReference>
<comment type="catalytic activity">
    <reaction evidence="9">
        <text>isopentenyl phosphate + ATP = isopentenyl diphosphate + ADP</text>
        <dbReference type="Rhea" id="RHEA:33963"/>
        <dbReference type="ChEBI" id="CHEBI:30616"/>
        <dbReference type="ChEBI" id="CHEBI:65078"/>
        <dbReference type="ChEBI" id="CHEBI:128769"/>
        <dbReference type="ChEBI" id="CHEBI:456216"/>
        <dbReference type="EC" id="2.7.4.26"/>
    </reaction>
</comment>
<comment type="caution">
    <text evidence="13">The sequence shown here is derived from an EMBL/GenBank/DDBJ whole genome shotgun (WGS) entry which is preliminary data.</text>
</comment>
<dbReference type="Pfam" id="PF00696">
    <property type="entry name" value="AA_kinase"/>
    <property type="match status" value="1"/>
</dbReference>
<sequence>MKELVLLKLGGSSITKKADNKFEMNEEVLNNSAKEIAQALKEKEFNLILICGVGPFGHTNVKKYDLNNGIKTKNQEKGVEKTIQDCDFVADKVIEALEKQKLKTRHLPGYWVCKHDNKKVIVYEIEDYEKALQRGEIPITTGTMVKDKTLKWSVMSGDTSIAQITKQMKPQKIILGTDVDGIYTADPKIEKNAKLIKEINKENLEEVIKMADKSKAIDVTGGMKGKLEKLAEQLNGNEAQIFNLLIPGNLKKALLGKELNSTKIKL</sequence>
<gene>
    <name evidence="13" type="ORF">GX950_02430</name>
</gene>
<evidence type="ECO:0000256" key="11">
    <source>
        <dbReference type="PIRSR" id="PIRSR016496-2"/>
    </source>
</evidence>
<feature type="binding site" evidence="10">
    <location>
        <begin position="183"/>
        <end position="188"/>
    </location>
    <ligand>
        <name>ATP</name>
        <dbReference type="ChEBI" id="CHEBI:30616"/>
    </ligand>
</feature>
<proteinExistence type="inferred from homology"/>
<dbReference type="Gene3D" id="3.40.1160.10">
    <property type="entry name" value="Acetylglutamate kinase-like"/>
    <property type="match status" value="1"/>
</dbReference>
<feature type="binding site" evidence="10">
    <location>
        <position position="222"/>
    </location>
    <ligand>
        <name>ATP</name>
        <dbReference type="ChEBI" id="CHEBI:30616"/>
    </ligand>
</feature>
<feature type="binding site" evidence="10">
    <location>
        <position position="157"/>
    </location>
    <ligand>
        <name>substrate</name>
    </ligand>
</feature>
<organism evidence="13 14">
    <name type="scientific">Candidatus Iainarchaeum sp</name>
    <dbReference type="NCBI Taxonomy" id="3101447"/>
    <lineage>
        <taxon>Archaea</taxon>
        <taxon>Candidatus Iainarchaeota</taxon>
        <taxon>Candidatus Iainarchaeia</taxon>
        <taxon>Candidatus Iainarchaeales</taxon>
        <taxon>Candidatus Iainarchaeaceae</taxon>
        <taxon>Candidatus Iainarchaeum</taxon>
    </lineage>
</organism>
<dbReference type="SUPFAM" id="SSF53633">
    <property type="entry name" value="Carbamate kinase-like"/>
    <property type="match status" value="1"/>
</dbReference>
<evidence type="ECO:0000313" key="14">
    <source>
        <dbReference type="Proteomes" id="UP000526302"/>
    </source>
</evidence>
<evidence type="ECO:0000259" key="12">
    <source>
        <dbReference type="Pfam" id="PF00696"/>
    </source>
</evidence>
<feature type="binding site" evidence="10">
    <location>
        <position position="178"/>
    </location>
    <ligand>
        <name>ATP</name>
        <dbReference type="ChEBI" id="CHEBI:30616"/>
    </ligand>
</feature>
<comment type="similarity">
    <text evidence="1">Belongs to the isopentenyl phosphate kinase family.</text>
</comment>
<evidence type="ECO:0000313" key="13">
    <source>
        <dbReference type="EMBL" id="NMA44645.1"/>
    </source>
</evidence>
<feature type="binding site" evidence="10">
    <location>
        <begin position="8"/>
        <end position="12"/>
    </location>
    <ligand>
        <name>ATP</name>
        <dbReference type="ChEBI" id="CHEBI:30616"/>
    </ligand>
</feature>
<evidence type="ECO:0000256" key="7">
    <source>
        <dbReference type="ARBA" id="ARBA00022840"/>
    </source>
</evidence>
<keyword evidence="7 10" id="KW-0067">ATP-binding</keyword>
<evidence type="ECO:0000256" key="4">
    <source>
        <dbReference type="ARBA" id="ARBA00022679"/>
    </source>
</evidence>
<feature type="binding site" evidence="10">
    <location>
        <position position="54"/>
    </location>
    <ligand>
        <name>ATP</name>
        <dbReference type="ChEBI" id="CHEBI:30616"/>
    </ligand>
</feature>
<reference evidence="13 14" key="1">
    <citation type="journal article" date="2020" name="Biotechnol. Biofuels">
        <title>New insights from the biogas microbiome by comprehensive genome-resolved metagenomics of nearly 1600 species originating from multiple anaerobic digesters.</title>
        <authorList>
            <person name="Campanaro S."/>
            <person name="Treu L."/>
            <person name="Rodriguez-R L.M."/>
            <person name="Kovalovszki A."/>
            <person name="Ziels R.M."/>
            <person name="Maus I."/>
            <person name="Zhu X."/>
            <person name="Kougias P.G."/>
            <person name="Basile A."/>
            <person name="Luo G."/>
            <person name="Schluter A."/>
            <person name="Konstantinidis K.T."/>
            <person name="Angelidaki I."/>
        </authorList>
    </citation>
    <scope>NUCLEOTIDE SEQUENCE [LARGE SCALE GENOMIC DNA]</scope>
    <source>
        <strain evidence="13">AS22ysBPME_79</strain>
    </source>
</reference>
<dbReference type="NCBIfam" id="NF040647">
    <property type="entry name" value="IPPK_Arch"/>
    <property type="match status" value="1"/>
</dbReference>
<feature type="binding site" evidence="10">
    <location>
        <position position="226"/>
    </location>
    <ligand>
        <name>ATP</name>
        <dbReference type="ChEBI" id="CHEBI:30616"/>
    </ligand>
</feature>
<dbReference type="Proteomes" id="UP000526302">
    <property type="component" value="Unassembled WGS sequence"/>
</dbReference>
<evidence type="ECO:0000256" key="1">
    <source>
        <dbReference type="ARBA" id="ARBA00010540"/>
    </source>
</evidence>
<dbReference type="GO" id="GO:0005524">
    <property type="term" value="F:ATP binding"/>
    <property type="evidence" value="ECO:0007669"/>
    <property type="project" value="UniProtKB-KW"/>
</dbReference>
<dbReference type="InterPro" id="IPR024192">
    <property type="entry name" value="Fosfomycin_R_FomA-type"/>
</dbReference>
<keyword evidence="6" id="KW-0418">Kinase</keyword>
<dbReference type="InterPro" id="IPR001048">
    <property type="entry name" value="Asp/Glu/Uridylate_kinase"/>
</dbReference>
<dbReference type="PANTHER" id="PTHR43654">
    <property type="entry name" value="GLUTAMATE 5-KINASE"/>
    <property type="match status" value="1"/>
</dbReference>
<evidence type="ECO:0000256" key="10">
    <source>
        <dbReference type="PIRSR" id="PIRSR016496-1"/>
    </source>
</evidence>
<protein>
    <recommendedName>
        <fullName evidence="3">Isopentenyl phosphate kinase</fullName>
        <ecNumber evidence="2">2.7.4.26</ecNumber>
    </recommendedName>
</protein>
<keyword evidence="5 10" id="KW-0547">Nucleotide-binding</keyword>
<evidence type="ECO:0000256" key="9">
    <source>
        <dbReference type="ARBA" id="ARBA00049063"/>
    </source>
</evidence>
<dbReference type="GO" id="GO:0102043">
    <property type="term" value="F:isopentenyl phosphate kinase activity"/>
    <property type="evidence" value="ECO:0007669"/>
    <property type="project" value="UniProtKB-EC"/>
</dbReference>
<feature type="site" description="Transition state stabilizer" evidence="11">
    <location>
        <position position="17"/>
    </location>
</feature>
<evidence type="ECO:0000256" key="2">
    <source>
        <dbReference type="ARBA" id="ARBA00012908"/>
    </source>
</evidence>
<dbReference type="GO" id="GO:0005829">
    <property type="term" value="C:cytosol"/>
    <property type="evidence" value="ECO:0007669"/>
    <property type="project" value="TreeGrafter"/>
</dbReference>
<name>A0A7K4BZN0_9ARCH</name>
<dbReference type="PANTHER" id="PTHR43654:SF1">
    <property type="entry name" value="ISOPENTENYL PHOSPHATE KINASE"/>
    <property type="match status" value="1"/>
</dbReference>
<dbReference type="GO" id="GO:0016301">
    <property type="term" value="F:kinase activity"/>
    <property type="evidence" value="ECO:0007669"/>
    <property type="project" value="UniProtKB-KW"/>
</dbReference>
<keyword evidence="4" id="KW-0808">Transferase</keyword>
<feature type="binding site" evidence="10">
    <location>
        <position position="58"/>
    </location>
    <ligand>
        <name>substrate</name>
    </ligand>
</feature>
<evidence type="ECO:0000256" key="3">
    <source>
        <dbReference type="ARBA" id="ARBA00017267"/>
    </source>
</evidence>
<accession>A0A7K4BZN0</accession>
<dbReference type="EC" id="2.7.4.26" evidence="2"/>
<evidence type="ECO:0000256" key="8">
    <source>
        <dbReference type="ARBA" id="ARBA00023229"/>
    </source>
</evidence>
<dbReference type="AlphaFoldDB" id="A0A7K4BZN0"/>
<dbReference type="GO" id="GO:0016114">
    <property type="term" value="P:terpenoid biosynthetic process"/>
    <property type="evidence" value="ECO:0007669"/>
    <property type="project" value="TreeGrafter"/>
</dbReference>
<dbReference type="InterPro" id="IPR036393">
    <property type="entry name" value="AceGlu_kinase-like_sf"/>
</dbReference>
<dbReference type="PIRSF" id="PIRSF016496">
    <property type="entry name" value="Kin_FomA"/>
    <property type="match status" value="1"/>
</dbReference>
<evidence type="ECO:0000256" key="6">
    <source>
        <dbReference type="ARBA" id="ARBA00022777"/>
    </source>
</evidence>
<feature type="domain" description="Aspartate/glutamate/uridylate kinase" evidence="12">
    <location>
        <begin position="4"/>
        <end position="241"/>
    </location>
</feature>
<evidence type="ECO:0000256" key="5">
    <source>
        <dbReference type="ARBA" id="ARBA00022741"/>
    </source>
</evidence>
<keyword evidence="8" id="KW-0414">Isoprene biosynthesis</keyword>